<reference evidence="3" key="1">
    <citation type="journal article" date="2013" name="Nature">
        <title>Draft genome of the wheat A-genome progenitor Triticum urartu.</title>
        <authorList>
            <person name="Ling H.Q."/>
            <person name="Zhao S."/>
            <person name="Liu D."/>
            <person name="Wang J."/>
            <person name="Sun H."/>
            <person name="Zhang C."/>
            <person name="Fan H."/>
            <person name="Li D."/>
            <person name="Dong L."/>
            <person name="Tao Y."/>
            <person name="Gao C."/>
            <person name="Wu H."/>
            <person name="Li Y."/>
            <person name="Cui Y."/>
            <person name="Guo X."/>
            <person name="Zheng S."/>
            <person name="Wang B."/>
            <person name="Yu K."/>
            <person name="Liang Q."/>
            <person name="Yang W."/>
            <person name="Lou X."/>
            <person name="Chen J."/>
            <person name="Feng M."/>
            <person name="Jian J."/>
            <person name="Zhang X."/>
            <person name="Luo G."/>
            <person name="Jiang Y."/>
            <person name="Liu J."/>
            <person name="Wang Z."/>
            <person name="Sha Y."/>
            <person name="Zhang B."/>
            <person name="Wu H."/>
            <person name="Tang D."/>
            <person name="Shen Q."/>
            <person name="Xue P."/>
            <person name="Zou S."/>
            <person name="Wang X."/>
            <person name="Liu X."/>
            <person name="Wang F."/>
            <person name="Yang Y."/>
            <person name="An X."/>
            <person name="Dong Z."/>
            <person name="Zhang K."/>
            <person name="Zhang X."/>
            <person name="Luo M.C."/>
            <person name="Dvorak J."/>
            <person name="Tong Y."/>
            <person name="Wang J."/>
            <person name="Yang H."/>
            <person name="Li Z."/>
            <person name="Wang D."/>
            <person name="Zhang A."/>
            <person name="Wang J."/>
        </authorList>
    </citation>
    <scope>NUCLEOTIDE SEQUENCE</scope>
    <source>
        <strain evidence="3">cv. G1812</strain>
    </source>
</reference>
<evidence type="ECO:0000259" key="1">
    <source>
        <dbReference type="Pfam" id="PF13976"/>
    </source>
</evidence>
<proteinExistence type="predicted"/>
<accession>A0A8R7PDS2</accession>
<organism evidence="2 3">
    <name type="scientific">Triticum urartu</name>
    <name type="common">Red wild einkorn</name>
    <name type="synonym">Crithodium urartu</name>
    <dbReference type="NCBI Taxonomy" id="4572"/>
    <lineage>
        <taxon>Eukaryota</taxon>
        <taxon>Viridiplantae</taxon>
        <taxon>Streptophyta</taxon>
        <taxon>Embryophyta</taxon>
        <taxon>Tracheophyta</taxon>
        <taxon>Spermatophyta</taxon>
        <taxon>Magnoliopsida</taxon>
        <taxon>Liliopsida</taxon>
        <taxon>Poales</taxon>
        <taxon>Poaceae</taxon>
        <taxon>BOP clade</taxon>
        <taxon>Pooideae</taxon>
        <taxon>Triticodae</taxon>
        <taxon>Triticeae</taxon>
        <taxon>Triticinae</taxon>
        <taxon>Triticum</taxon>
    </lineage>
</organism>
<protein>
    <recommendedName>
        <fullName evidence="1">GAG-pre-integrase domain-containing protein</fullName>
    </recommendedName>
</protein>
<reference evidence="2" key="3">
    <citation type="submission" date="2022-06" db="UniProtKB">
        <authorList>
            <consortium name="EnsemblPlants"/>
        </authorList>
    </citation>
    <scope>IDENTIFICATION</scope>
</reference>
<keyword evidence="3" id="KW-1185">Reference proteome</keyword>
<dbReference type="InterPro" id="IPR025724">
    <property type="entry name" value="GAG-pre-integrase_dom"/>
</dbReference>
<sequence>MAPDNSFIFEGIRKGDLYIVDFSKGPLVQTCFLAKATKGWLWHRRLGHAGIRNLQTLVKKNHLHGIPYVKFNKNRLCATC</sequence>
<dbReference type="Pfam" id="PF13976">
    <property type="entry name" value="gag_pre-integrs"/>
    <property type="match status" value="1"/>
</dbReference>
<evidence type="ECO:0000313" key="3">
    <source>
        <dbReference type="Proteomes" id="UP000015106"/>
    </source>
</evidence>
<name>A0A8R7PDS2_TRIUA</name>
<evidence type="ECO:0000313" key="2">
    <source>
        <dbReference type="EnsemblPlants" id="TuG1812G0200002367.01.T01.cds293287"/>
    </source>
</evidence>
<reference evidence="2" key="2">
    <citation type="submission" date="2018-03" db="EMBL/GenBank/DDBJ databases">
        <title>The Triticum urartu genome reveals the dynamic nature of wheat genome evolution.</title>
        <authorList>
            <person name="Ling H."/>
            <person name="Ma B."/>
            <person name="Shi X."/>
            <person name="Liu H."/>
            <person name="Dong L."/>
            <person name="Sun H."/>
            <person name="Cao Y."/>
            <person name="Gao Q."/>
            <person name="Zheng S."/>
            <person name="Li Y."/>
            <person name="Yu Y."/>
            <person name="Du H."/>
            <person name="Qi M."/>
            <person name="Li Y."/>
            <person name="Yu H."/>
            <person name="Cui Y."/>
            <person name="Wang N."/>
            <person name="Chen C."/>
            <person name="Wu H."/>
            <person name="Zhao Y."/>
            <person name="Zhang J."/>
            <person name="Li Y."/>
            <person name="Zhou W."/>
            <person name="Zhang B."/>
            <person name="Hu W."/>
            <person name="Eijk M."/>
            <person name="Tang J."/>
            <person name="Witsenboer H."/>
            <person name="Zhao S."/>
            <person name="Li Z."/>
            <person name="Zhang A."/>
            <person name="Wang D."/>
            <person name="Liang C."/>
        </authorList>
    </citation>
    <scope>NUCLEOTIDE SEQUENCE [LARGE SCALE GENOMIC DNA]</scope>
    <source>
        <strain evidence="2">cv. G1812</strain>
    </source>
</reference>
<dbReference type="Gramene" id="TuG1812G0200002367.01.T01">
    <property type="protein sequence ID" value="TuG1812G0200002367.01.T01.cds293287"/>
    <property type="gene ID" value="TuG1812G0200002367.01"/>
</dbReference>
<dbReference type="Proteomes" id="UP000015106">
    <property type="component" value="Chromosome 2"/>
</dbReference>
<feature type="domain" description="GAG-pre-integrase" evidence="1">
    <location>
        <begin position="16"/>
        <end position="80"/>
    </location>
</feature>
<dbReference type="EnsemblPlants" id="TuG1812G0200002367.01.T01">
    <property type="protein sequence ID" value="TuG1812G0200002367.01.T01.cds293287"/>
    <property type="gene ID" value="TuG1812G0200002367.01"/>
</dbReference>
<dbReference type="AlphaFoldDB" id="A0A8R7PDS2"/>